<dbReference type="PANTHER" id="PTHR30532">
    <property type="entry name" value="IRON III DICITRATE-BINDING PERIPLASMIC PROTEIN"/>
    <property type="match status" value="1"/>
</dbReference>
<organism evidence="6 7">
    <name type="scientific">Rhodococcoides kroppenstedtii</name>
    <dbReference type="NCBI Taxonomy" id="293050"/>
    <lineage>
        <taxon>Bacteria</taxon>
        <taxon>Bacillati</taxon>
        <taxon>Actinomycetota</taxon>
        <taxon>Actinomycetes</taxon>
        <taxon>Mycobacteriales</taxon>
        <taxon>Nocardiaceae</taxon>
        <taxon>Rhodococcoides</taxon>
    </lineage>
</organism>
<gene>
    <name evidence="6" type="ORF">HQ605_02075</name>
</gene>
<name>A0ABS7NPD2_9NOCA</name>
<evidence type="ECO:0000256" key="2">
    <source>
        <dbReference type="ARBA" id="ARBA00008814"/>
    </source>
</evidence>
<dbReference type="Pfam" id="PF01497">
    <property type="entry name" value="Peripla_BP_2"/>
    <property type="match status" value="1"/>
</dbReference>
<dbReference type="RefSeq" id="WP_157889554.1">
    <property type="nucleotide sequence ID" value="NZ_JABUKE010000002.1"/>
</dbReference>
<protein>
    <submittedName>
        <fullName evidence="6">ABC transporter substrate-binding protein</fullName>
    </submittedName>
</protein>
<comment type="subcellular location">
    <subcellularLocation>
        <location evidence="1">Cell envelope</location>
    </subcellularLocation>
</comment>
<proteinExistence type="inferred from homology"/>
<evidence type="ECO:0000313" key="6">
    <source>
        <dbReference type="EMBL" id="MBY6319602.1"/>
    </source>
</evidence>
<evidence type="ECO:0000256" key="4">
    <source>
        <dbReference type="ARBA" id="ARBA00022729"/>
    </source>
</evidence>
<dbReference type="InterPro" id="IPR051313">
    <property type="entry name" value="Bact_iron-sidero_bind"/>
</dbReference>
<evidence type="ECO:0000259" key="5">
    <source>
        <dbReference type="PROSITE" id="PS50983"/>
    </source>
</evidence>
<dbReference type="SUPFAM" id="SSF53807">
    <property type="entry name" value="Helical backbone' metal receptor"/>
    <property type="match status" value="1"/>
</dbReference>
<evidence type="ECO:0000256" key="1">
    <source>
        <dbReference type="ARBA" id="ARBA00004196"/>
    </source>
</evidence>
<evidence type="ECO:0000256" key="3">
    <source>
        <dbReference type="ARBA" id="ARBA00022448"/>
    </source>
</evidence>
<dbReference type="Gene3D" id="3.40.50.1980">
    <property type="entry name" value="Nitrogenase molybdenum iron protein domain"/>
    <property type="match status" value="2"/>
</dbReference>
<reference evidence="6 7" key="1">
    <citation type="submission" date="2020-06" db="EMBL/GenBank/DDBJ databases">
        <title>Taxonomy, biology and ecology of Rhodococcus bacteria occurring in California pistachio and other woody hosts as revealed by genome sequence analyses.</title>
        <authorList>
            <person name="Gai Y."/>
            <person name="Riely B."/>
        </authorList>
    </citation>
    <scope>NUCLEOTIDE SEQUENCE [LARGE SCALE GENOMIC DNA]</scope>
    <source>
        <strain evidence="6 7">BP-284</strain>
    </source>
</reference>
<comment type="similarity">
    <text evidence="2">Belongs to the bacterial solute-binding protein 8 family.</text>
</comment>
<keyword evidence="3" id="KW-0813">Transport</keyword>
<dbReference type="Proteomes" id="UP001520140">
    <property type="component" value="Unassembled WGS sequence"/>
</dbReference>
<accession>A0ABS7NPD2</accession>
<evidence type="ECO:0000313" key="7">
    <source>
        <dbReference type="Proteomes" id="UP001520140"/>
    </source>
</evidence>
<feature type="domain" description="Fe/B12 periplasmic-binding" evidence="5">
    <location>
        <begin position="45"/>
        <end position="313"/>
    </location>
</feature>
<sequence length="315" mass="32553">MVVVAFLAGCGSNADDSGQSTTQDSVSIEHQFGTTQVPRGVENMRIVTLTAPATDAVLAMGLQPVAYSSADAVDAASARYPWQGELGDNVPFVPIPAADTLPVEDIATYAPDLVLGDFAVSTPESYARLSSIAPTVPAIGATVSSYDALTRILGDILGRTADADAAIARTDTALADTAEEYPALADKTALLAQYIPATQQIVVVADPDDGATSFYRALNMQIPDLGAAGVANGRLVVGPERLDVITSDLAIMLVNGGTVDQLEALPGYAELPSVRNGAMVVTDLPTIVALNTPSPLSLLYALDQVRLALAAIGRE</sequence>
<keyword evidence="4" id="KW-0732">Signal</keyword>
<comment type="caution">
    <text evidence="6">The sequence shown here is derived from an EMBL/GenBank/DDBJ whole genome shotgun (WGS) entry which is preliminary data.</text>
</comment>
<dbReference type="InterPro" id="IPR002491">
    <property type="entry name" value="ABC_transptr_periplasmic_BD"/>
</dbReference>
<dbReference type="PANTHER" id="PTHR30532:SF24">
    <property type="entry name" value="FERRIC ENTEROBACTIN-BINDING PERIPLASMIC PROTEIN FEPB"/>
    <property type="match status" value="1"/>
</dbReference>
<dbReference type="EMBL" id="JABUKG010000002">
    <property type="protein sequence ID" value="MBY6319602.1"/>
    <property type="molecule type" value="Genomic_DNA"/>
</dbReference>
<dbReference type="PROSITE" id="PS50983">
    <property type="entry name" value="FE_B12_PBP"/>
    <property type="match status" value="1"/>
</dbReference>
<keyword evidence="7" id="KW-1185">Reference proteome</keyword>